<dbReference type="PROSITE" id="PS50011">
    <property type="entry name" value="PROTEIN_KINASE_DOM"/>
    <property type="match status" value="1"/>
</dbReference>
<reference evidence="3" key="2">
    <citation type="submission" date="2015-01" db="EMBL/GenBank/DDBJ databases">
        <title>Evolutionary Origins and Diversification of the Mycorrhizal Mutualists.</title>
        <authorList>
            <consortium name="DOE Joint Genome Institute"/>
            <consortium name="Mycorrhizal Genomics Consortium"/>
            <person name="Kohler A."/>
            <person name="Kuo A."/>
            <person name="Nagy L.G."/>
            <person name="Floudas D."/>
            <person name="Copeland A."/>
            <person name="Barry K.W."/>
            <person name="Cichocki N."/>
            <person name="Veneault-Fourrey C."/>
            <person name="LaButti K."/>
            <person name="Lindquist E.A."/>
            <person name="Lipzen A."/>
            <person name="Lundell T."/>
            <person name="Morin E."/>
            <person name="Murat C."/>
            <person name="Riley R."/>
            <person name="Ohm R."/>
            <person name="Sun H."/>
            <person name="Tunlid A."/>
            <person name="Henrissat B."/>
            <person name="Grigoriev I.V."/>
            <person name="Hibbett D.S."/>
            <person name="Martin F."/>
        </authorList>
    </citation>
    <scope>NUCLEOTIDE SEQUENCE [LARGE SCALE GENOMIC DNA]</scope>
    <source>
        <strain evidence="3">h7</strain>
    </source>
</reference>
<dbReference type="GO" id="GO:0004672">
    <property type="term" value="F:protein kinase activity"/>
    <property type="evidence" value="ECO:0007669"/>
    <property type="project" value="InterPro"/>
</dbReference>
<protein>
    <recommendedName>
        <fullName evidence="1">Protein kinase domain-containing protein</fullName>
    </recommendedName>
</protein>
<dbReference type="PROSITE" id="PS00109">
    <property type="entry name" value="PROTEIN_KINASE_TYR"/>
    <property type="match status" value="1"/>
</dbReference>
<organism evidence="2 3">
    <name type="scientific">Hebeloma cylindrosporum</name>
    <dbReference type="NCBI Taxonomy" id="76867"/>
    <lineage>
        <taxon>Eukaryota</taxon>
        <taxon>Fungi</taxon>
        <taxon>Dikarya</taxon>
        <taxon>Basidiomycota</taxon>
        <taxon>Agaricomycotina</taxon>
        <taxon>Agaricomycetes</taxon>
        <taxon>Agaricomycetidae</taxon>
        <taxon>Agaricales</taxon>
        <taxon>Agaricineae</taxon>
        <taxon>Hymenogastraceae</taxon>
        <taxon>Hebeloma</taxon>
    </lineage>
</organism>
<dbReference type="PANTHER" id="PTHR38248">
    <property type="entry name" value="FUNK1 6"/>
    <property type="match status" value="1"/>
</dbReference>
<proteinExistence type="predicted"/>
<dbReference type="Pfam" id="PF17667">
    <property type="entry name" value="Pkinase_fungal"/>
    <property type="match status" value="1"/>
</dbReference>
<sequence length="111" mass="12859">HDAAYFDARILHRDISVGNILIHNGKGLLIDWDLCLPLDRVVKGPRRPQRTGTWQFMSAAILKNPQKDHEISDDRESAFHVLTWTALCYAKHNKAEPKDLREFLSIYDYSI</sequence>
<dbReference type="AlphaFoldDB" id="A0A0C3BVV7"/>
<dbReference type="SUPFAM" id="SSF56112">
    <property type="entry name" value="Protein kinase-like (PK-like)"/>
    <property type="match status" value="1"/>
</dbReference>
<dbReference type="InterPro" id="IPR000719">
    <property type="entry name" value="Prot_kinase_dom"/>
</dbReference>
<dbReference type="OrthoDB" id="2747778at2759"/>
<evidence type="ECO:0000259" key="1">
    <source>
        <dbReference type="PROSITE" id="PS50011"/>
    </source>
</evidence>
<gene>
    <name evidence="2" type="ORF">M413DRAFT_56423</name>
</gene>
<accession>A0A0C3BVV7</accession>
<evidence type="ECO:0000313" key="3">
    <source>
        <dbReference type="Proteomes" id="UP000053424"/>
    </source>
</evidence>
<dbReference type="Gene3D" id="1.10.510.10">
    <property type="entry name" value="Transferase(Phosphotransferase) domain 1"/>
    <property type="match status" value="1"/>
</dbReference>
<keyword evidence="3" id="KW-1185">Reference proteome</keyword>
<dbReference type="PANTHER" id="PTHR38248:SF2">
    <property type="entry name" value="FUNK1 11"/>
    <property type="match status" value="1"/>
</dbReference>
<dbReference type="STRING" id="686832.A0A0C3BVV7"/>
<dbReference type="HOGENOM" id="CLU_138921_1_0_1"/>
<feature type="domain" description="Protein kinase" evidence="1">
    <location>
        <begin position="1"/>
        <end position="111"/>
    </location>
</feature>
<evidence type="ECO:0000313" key="2">
    <source>
        <dbReference type="EMBL" id="KIM40755.1"/>
    </source>
</evidence>
<dbReference type="InterPro" id="IPR008266">
    <property type="entry name" value="Tyr_kinase_AS"/>
</dbReference>
<feature type="non-terminal residue" evidence="2">
    <location>
        <position position="1"/>
    </location>
</feature>
<dbReference type="InterPro" id="IPR040976">
    <property type="entry name" value="Pkinase_fungal"/>
</dbReference>
<dbReference type="InterPro" id="IPR011009">
    <property type="entry name" value="Kinase-like_dom_sf"/>
</dbReference>
<dbReference type="EMBL" id="KN831782">
    <property type="protein sequence ID" value="KIM40755.1"/>
    <property type="molecule type" value="Genomic_DNA"/>
</dbReference>
<reference evidence="2 3" key="1">
    <citation type="submission" date="2014-04" db="EMBL/GenBank/DDBJ databases">
        <authorList>
            <consortium name="DOE Joint Genome Institute"/>
            <person name="Kuo A."/>
            <person name="Gay G."/>
            <person name="Dore J."/>
            <person name="Kohler A."/>
            <person name="Nagy L.G."/>
            <person name="Floudas D."/>
            <person name="Copeland A."/>
            <person name="Barry K.W."/>
            <person name="Cichocki N."/>
            <person name="Veneault-Fourrey C."/>
            <person name="LaButti K."/>
            <person name="Lindquist E.A."/>
            <person name="Lipzen A."/>
            <person name="Lundell T."/>
            <person name="Morin E."/>
            <person name="Murat C."/>
            <person name="Sun H."/>
            <person name="Tunlid A."/>
            <person name="Henrissat B."/>
            <person name="Grigoriev I.V."/>
            <person name="Hibbett D.S."/>
            <person name="Martin F."/>
            <person name="Nordberg H.P."/>
            <person name="Cantor M.N."/>
            <person name="Hua S.X."/>
        </authorList>
    </citation>
    <scope>NUCLEOTIDE SEQUENCE [LARGE SCALE GENOMIC DNA]</scope>
    <source>
        <strain evidence="3">h7</strain>
    </source>
</reference>
<dbReference type="GO" id="GO:0005524">
    <property type="term" value="F:ATP binding"/>
    <property type="evidence" value="ECO:0007669"/>
    <property type="project" value="InterPro"/>
</dbReference>
<dbReference type="Proteomes" id="UP000053424">
    <property type="component" value="Unassembled WGS sequence"/>
</dbReference>
<name>A0A0C3BVV7_HEBCY</name>
<feature type="non-terminal residue" evidence="2">
    <location>
        <position position="111"/>
    </location>
</feature>